<dbReference type="GO" id="GO:0003676">
    <property type="term" value="F:nucleic acid binding"/>
    <property type="evidence" value="ECO:0007669"/>
    <property type="project" value="InterPro"/>
</dbReference>
<name>A0A1G6TXT1_PEPNI</name>
<dbReference type="RefSeq" id="WP_091791259.1">
    <property type="nucleotide sequence ID" value="NZ_FNAF01000002.1"/>
</dbReference>
<proteinExistence type="inferred from homology"/>
<accession>A0A1G6TXT1</accession>
<sequence length="405" mass="44131">MSKTWSVSELNRYIKDQFEADDVLREVTLSGEIANFKRHGPSGHCYFSLKDAKASLTCVMWRSHVGRLTFSPQDGMTVLVRGQVTVFERNGAYQLYVSRMLAEGAGALAIRFEELKQKLAAEGVFKTAATRRPLPAYPERIALVTSSTGAVIRDMLTVMRRRAPYVQVILAPATVQGSQGAASICAALTALYQREDIDLIIVARGGGSQEDLWNFNEEAVVRTIAASPVPIISAIGHETDVTLADFAADLRAGTPSIAAEQAVPDSADLLAALNNRRRGLGQALLRDVRLARLQLSRACARSSFTDPGKILLPYAQALDERSMLLQQRMTQLVRQSELAFQKRVGPLAALNPLAVMARGFSVATDPDGRIISQARDLPAEAAFNLRLKDGIVAARSLGYTKMETD</sequence>
<comment type="catalytic activity">
    <reaction evidence="5 6">
        <text>Exonucleolytic cleavage in either 5'- to 3'- or 3'- to 5'-direction to yield nucleoside 5'-phosphates.</text>
        <dbReference type="EC" id="3.1.11.6"/>
    </reaction>
</comment>
<evidence type="ECO:0000256" key="3">
    <source>
        <dbReference type="ARBA" id="ARBA00022801"/>
    </source>
</evidence>
<keyword evidence="3 5" id="KW-0378">Hydrolase</keyword>
<keyword evidence="10" id="KW-1185">Reference proteome</keyword>
<keyword evidence="2 5" id="KW-0540">Nuclease</keyword>
<feature type="domain" description="Exonuclease VII large subunit C-terminal" evidence="7">
    <location>
        <begin position="128"/>
        <end position="341"/>
    </location>
</feature>
<dbReference type="GO" id="GO:0006308">
    <property type="term" value="P:DNA catabolic process"/>
    <property type="evidence" value="ECO:0007669"/>
    <property type="project" value="UniProtKB-UniRule"/>
</dbReference>
<evidence type="ECO:0000256" key="4">
    <source>
        <dbReference type="ARBA" id="ARBA00022839"/>
    </source>
</evidence>
<evidence type="ECO:0000313" key="10">
    <source>
        <dbReference type="Proteomes" id="UP000198995"/>
    </source>
</evidence>
<evidence type="ECO:0000259" key="8">
    <source>
        <dbReference type="Pfam" id="PF13742"/>
    </source>
</evidence>
<keyword evidence="1 5" id="KW-0963">Cytoplasm</keyword>
<protein>
    <recommendedName>
        <fullName evidence="5">Exodeoxyribonuclease 7 large subunit</fullName>
        <ecNumber evidence="5">3.1.11.6</ecNumber>
    </recommendedName>
    <alternativeName>
        <fullName evidence="5">Exodeoxyribonuclease VII large subunit</fullName>
        <shortName evidence="5">Exonuclease VII large subunit</shortName>
    </alternativeName>
</protein>
<evidence type="ECO:0000256" key="6">
    <source>
        <dbReference type="RuleBase" id="RU004355"/>
    </source>
</evidence>
<dbReference type="EC" id="3.1.11.6" evidence="5"/>
<dbReference type="InterPro" id="IPR003753">
    <property type="entry name" value="Exonuc_VII_L"/>
</dbReference>
<evidence type="ECO:0000259" key="7">
    <source>
        <dbReference type="Pfam" id="PF02601"/>
    </source>
</evidence>
<dbReference type="CDD" id="cd04489">
    <property type="entry name" value="ExoVII_LU_OBF"/>
    <property type="match status" value="1"/>
</dbReference>
<dbReference type="OrthoDB" id="9802795at2"/>
<dbReference type="GO" id="GO:0009318">
    <property type="term" value="C:exodeoxyribonuclease VII complex"/>
    <property type="evidence" value="ECO:0007669"/>
    <property type="project" value="UniProtKB-UniRule"/>
</dbReference>
<evidence type="ECO:0000256" key="2">
    <source>
        <dbReference type="ARBA" id="ARBA00022722"/>
    </source>
</evidence>
<comment type="similarity">
    <text evidence="5 6">Belongs to the XseA family.</text>
</comment>
<dbReference type="InterPro" id="IPR020579">
    <property type="entry name" value="Exonuc_VII_lsu_C"/>
</dbReference>
<comment type="subunit">
    <text evidence="5">Heterooligomer composed of large and small subunits.</text>
</comment>
<dbReference type="GO" id="GO:0005737">
    <property type="term" value="C:cytoplasm"/>
    <property type="evidence" value="ECO:0007669"/>
    <property type="project" value="UniProtKB-SubCell"/>
</dbReference>
<evidence type="ECO:0000313" key="9">
    <source>
        <dbReference type="EMBL" id="SDD33266.1"/>
    </source>
</evidence>
<dbReference type="InterPro" id="IPR025824">
    <property type="entry name" value="OB-fold_nuc-bd_dom"/>
</dbReference>
<dbReference type="NCBIfam" id="TIGR00237">
    <property type="entry name" value="xseA"/>
    <property type="match status" value="1"/>
</dbReference>
<dbReference type="STRING" id="2741.SAMN04489866_102257"/>
<reference evidence="9 10" key="1">
    <citation type="submission" date="2016-10" db="EMBL/GenBank/DDBJ databases">
        <authorList>
            <person name="de Groot N.N."/>
        </authorList>
    </citation>
    <scope>NUCLEOTIDE SEQUENCE [LARGE SCALE GENOMIC DNA]</scope>
    <source>
        <strain evidence="9 10">DSM 20475</strain>
    </source>
</reference>
<feature type="domain" description="OB-fold nucleic acid binding" evidence="8">
    <location>
        <begin position="5"/>
        <end position="100"/>
    </location>
</feature>
<dbReference type="PANTHER" id="PTHR30008:SF0">
    <property type="entry name" value="EXODEOXYRIBONUCLEASE 7 LARGE SUBUNIT"/>
    <property type="match status" value="1"/>
</dbReference>
<dbReference type="AlphaFoldDB" id="A0A1G6TXT1"/>
<dbReference type="Proteomes" id="UP000198995">
    <property type="component" value="Unassembled WGS sequence"/>
</dbReference>
<comment type="function">
    <text evidence="5">Bidirectionally degrades single-stranded DNA into large acid-insoluble oligonucleotides, which are then degraded further into small acid-soluble oligonucleotides.</text>
</comment>
<dbReference type="GO" id="GO:0008855">
    <property type="term" value="F:exodeoxyribonuclease VII activity"/>
    <property type="evidence" value="ECO:0007669"/>
    <property type="project" value="UniProtKB-UniRule"/>
</dbReference>
<comment type="subcellular location">
    <subcellularLocation>
        <location evidence="5 6">Cytoplasm</location>
    </subcellularLocation>
</comment>
<organism evidence="9 10">
    <name type="scientific">Peptococcus niger</name>
    <dbReference type="NCBI Taxonomy" id="2741"/>
    <lineage>
        <taxon>Bacteria</taxon>
        <taxon>Bacillati</taxon>
        <taxon>Bacillota</taxon>
        <taxon>Clostridia</taxon>
        <taxon>Eubacteriales</taxon>
        <taxon>Peptococcaceae</taxon>
        <taxon>Peptococcus</taxon>
    </lineage>
</organism>
<gene>
    <name evidence="5" type="primary">xseA</name>
    <name evidence="9" type="ORF">SAMN04489866_102257</name>
</gene>
<dbReference type="Pfam" id="PF13742">
    <property type="entry name" value="tRNA_anti_2"/>
    <property type="match status" value="1"/>
</dbReference>
<dbReference type="EMBL" id="FNAF01000002">
    <property type="protein sequence ID" value="SDD33266.1"/>
    <property type="molecule type" value="Genomic_DNA"/>
</dbReference>
<dbReference type="Pfam" id="PF02601">
    <property type="entry name" value="Exonuc_VII_L"/>
    <property type="match status" value="1"/>
</dbReference>
<keyword evidence="4 5" id="KW-0269">Exonuclease</keyword>
<dbReference type="HAMAP" id="MF_00378">
    <property type="entry name" value="Exonuc_7_L"/>
    <property type="match status" value="1"/>
</dbReference>
<evidence type="ECO:0000256" key="1">
    <source>
        <dbReference type="ARBA" id="ARBA00022490"/>
    </source>
</evidence>
<evidence type="ECO:0000256" key="5">
    <source>
        <dbReference type="HAMAP-Rule" id="MF_00378"/>
    </source>
</evidence>
<dbReference type="PANTHER" id="PTHR30008">
    <property type="entry name" value="EXODEOXYRIBONUCLEASE 7 LARGE SUBUNIT"/>
    <property type="match status" value="1"/>
</dbReference>